<evidence type="ECO:0000256" key="3">
    <source>
        <dbReference type="ARBA" id="ARBA00022448"/>
    </source>
</evidence>
<evidence type="ECO:0000256" key="4">
    <source>
        <dbReference type="ARBA" id="ARBA00022692"/>
    </source>
</evidence>
<dbReference type="PANTHER" id="PTHR10125">
    <property type="entry name" value="P2X PURINOCEPTOR"/>
    <property type="match status" value="1"/>
</dbReference>
<reference evidence="10" key="1">
    <citation type="submission" date="2013-04" db="EMBL/GenBank/DDBJ databases">
        <authorList>
            <person name="Qu J."/>
            <person name="Murali S.C."/>
            <person name="Bandaranaike D."/>
            <person name="Bellair M."/>
            <person name="Blankenburg K."/>
            <person name="Chao H."/>
            <person name="Dinh H."/>
            <person name="Doddapaneni H."/>
            <person name="Downs B."/>
            <person name="Dugan-Rocha S."/>
            <person name="Elkadiri S."/>
            <person name="Gnanaolivu R.D."/>
            <person name="Hernandez B."/>
            <person name="Javaid M."/>
            <person name="Jayaseelan J.C."/>
            <person name="Lee S."/>
            <person name="Li M."/>
            <person name="Ming W."/>
            <person name="Munidasa M."/>
            <person name="Muniz J."/>
            <person name="Nguyen L."/>
            <person name="Ongeri F."/>
            <person name="Osuji N."/>
            <person name="Pu L.-L."/>
            <person name="Puazo M."/>
            <person name="Qu C."/>
            <person name="Quiroz J."/>
            <person name="Raj R."/>
            <person name="Weissenberger G."/>
            <person name="Xin Y."/>
            <person name="Zou X."/>
            <person name="Han Y."/>
            <person name="Richards S."/>
            <person name="Worley K."/>
            <person name="Muzny D."/>
            <person name="Gibbs R."/>
        </authorList>
    </citation>
    <scope>NUCLEOTIDE SEQUENCE</scope>
    <source>
        <strain evidence="10">Sampled in the wild</strain>
    </source>
</reference>
<dbReference type="OrthoDB" id="494673at2759"/>
<evidence type="ECO:0000256" key="6">
    <source>
        <dbReference type="ARBA" id="ARBA00023065"/>
    </source>
</evidence>
<dbReference type="InterPro" id="IPR001429">
    <property type="entry name" value="P2X_purnocptor"/>
</dbReference>
<comment type="subcellular location">
    <subcellularLocation>
        <location evidence="1">Endomembrane system</location>
    </subcellularLocation>
</comment>
<evidence type="ECO:0000256" key="1">
    <source>
        <dbReference type="ARBA" id="ARBA00004308"/>
    </source>
</evidence>
<dbReference type="GO" id="GO:0070588">
    <property type="term" value="P:calcium ion transmembrane transport"/>
    <property type="evidence" value="ECO:0007669"/>
    <property type="project" value="TreeGrafter"/>
</dbReference>
<dbReference type="PRINTS" id="PR01307">
    <property type="entry name" value="P2XRECEPTOR"/>
</dbReference>
<dbReference type="InterPro" id="IPR059116">
    <property type="entry name" value="P2X_receptor"/>
</dbReference>
<dbReference type="Gene3D" id="2.60.490.10">
    <property type="entry name" value="atp-gated p2x4 ion channel domain"/>
    <property type="match status" value="1"/>
</dbReference>
<protein>
    <recommendedName>
        <fullName evidence="12">ATP receptor</fullName>
    </recommendedName>
</protein>
<keyword evidence="4" id="KW-0812">Transmembrane</keyword>
<comment type="caution">
    <text evidence="10">The sequence shown here is derived from an EMBL/GenBank/DDBJ whole genome shotgun (WGS) entry which is preliminary data.</text>
</comment>
<name>A0A8K0K6P2_LADFU</name>
<accession>A0A8K0K6P2</accession>
<evidence type="ECO:0008006" key="12">
    <source>
        <dbReference type="Google" id="ProtNLM"/>
    </source>
</evidence>
<evidence type="ECO:0000256" key="2">
    <source>
        <dbReference type="ARBA" id="ARBA00009848"/>
    </source>
</evidence>
<dbReference type="Gene3D" id="1.10.287.940">
    <property type="entry name" value="atp-gated p2x4 ion channel"/>
    <property type="match status" value="1"/>
</dbReference>
<dbReference type="GO" id="GO:0004931">
    <property type="term" value="F:extracellularly ATP-gated monoatomic cation channel activity"/>
    <property type="evidence" value="ECO:0007669"/>
    <property type="project" value="InterPro"/>
</dbReference>
<dbReference type="PANTHER" id="PTHR10125:SF31">
    <property type="entry name" value="P2X RECEPTOR E"/>
    <property type="match status" value="1"/>
</dbReference>
<keyword evidence="5" id="KW-1133">Transmembrane helix</keyword>
<dbReference type="AlphaFoldDB" id="A0A8K0K6P2"/>
<evidence type="ECO:0000313" key="10">
    <source>
        <dbReference type="EMBL" id="KAG8228893.1"/>
    </source>
</evidence>
<dbReference type="EMBL" id="KZ308393">
    <property type="protein sequence ID" value="KAG8228893.1"/>
    <property type="molecule type" value="Genomic_DNA"/>
</dbReference>
<organism evidence="10 11">
    <name type="scientific">Ladona fulva</name>
    <name type="common">Scarce chaser dragonfly</name>
    <name type="synonym">Libellula fulva</name>
    <dbReference type="NCBI Taxonomy" id="123851"/>
    <lineage>
        <taxon>Eukaryota</taxon>
        <taxon>Metazoa</taxon>
        <taxon>Ecdysozoa</taxon>
        <taxon>Arthropoda</taxon>
        <taxon>Hexapoda</taxon>
        <taxon>Insecta</taxon>
        <taxon>Pterygota</taxon>
        <taxon>Palaeoptera</taxon>
        <taxon>Odonata</taxon>
        <taxon>Epiprocta</taxon>
        <taxon>Anisoptera</taxon>
        <taxon>Libelluloidea</taxon>
        <taxon>Libellulidae</taxon>
        <taxon>Ladona</taxon>
    </lineage>
</organism>
<reference evidence="10" key="2">
    <citation type="submission" date="2017-10" db="EMBL/GenBank/DDBJ databases">
        <title>Ladona fulva Genome sequencing and assembly.</title>
        <authorList>
            <person name="Murali S."/>
            <person name="Richards S."/>
            <person name="Bandaranaike D."/>
            <person name="Bellair M."/>
            <person name="Blankenburg K."/>
            <person name="Chao H."/>
            <person name="Dinh H."/>
            <person name="Doddapaneni H."/>
            <person name="Dugan-Rocha S."/>
            <person name="Elkadiri S."/>
            <person name="Gnanaolivu R."/>
            <person name="Hernandez B."/>
            <person name="Skinner E."/>
            <person name="Javaid M."/>
            <person name="Lee S."/>
            <person name="Li M."/>
            <person name="Ming W."/>
            <person name="Munidasa M."/>
            <person name="Muniz J."/>
            <person name="Nguyen L."/>
            <person name="Hughes D."/>
            <person name="Osuji N."/>
            <person name="Pu L.-L."/>
            <person name="Puazo M."/>
            <person name="Qu C."/>
            <person name="Quiroz J."/>
            <person name="Raj R."/>
            <person name="Weissenberger G."/>
            <person name="Xin Y."/>
            <person name="Zou X."/>
            <person name="Han Y."/>
            <person name="Worley K."/>
            <person name="Muzny D."/>
            <person name="Gibbs R."/>
        </authorList>
    </citation>
    <scope>NUCLEOTIDE SEQUENCE</scope>
    <source>
        <strain evidence="10">Sampled in the wild</strain>
    </source>
</reference>
<keyword evidence="9" id="KW-0407">Ion channel</keyword>
<dbReference type="InterPro" id="IPR027309">
    <property type="entry name" value="P2X_extracellular_dom_sf"/>
</dbReference>
<keyword evidence="8" id="KW-1071">Ligand-gated ion channel</keyword>
<dbReference type="GO" id="GO:0098794">
    <property type="term" value="C:postsynapse"/>
    <property type="evidence" value="ECO:0007669"/>
    <property type="project" value="GOC"/>
</dbReference>
<dbReference type="GO" id="GO:0012505">
    <property type="term" value="C:endomembrane system"/>
    <property type="evidence" value="ECO:0007669"/>
    <property type="project" value="UniProtKB-SubCell"/>
</dbReference>
<evidence type="ECO:0000256" key="9">
    <source>
        <dbReference type="ARBA" id="ARBA00023303"/>
    </source>
</evidence>
<evidence type="ECO:0000313" key="11">
    <source>
        <dbReference type="Proteomes" id="UP000792457"/>
    </source>
</evidence>
<proteinExistence type="inferred from homology"/>
<keyword evidence="3" id="KW-0813">Transport</keyword>
<gene>
    <name evidence="10" type="ORF">J437_LFUL007630</name>
</gene>
<keyword evidence="6" id="KW-0406">Ion transport</keyword>
<dbReference type="GO" id="GO:0005886">
    <property type="term" value="C:plasma membrane"/>
    <property type="evidence" value="ECO:0007669"/>
    <property type="project" value="InterPro"/>
</dbReference>
<evidence type="ECO:0000256" key="5">
    <source>
        <dbReference type="ARBA" id="ARBA00022989"/>
    </source>
</evidence>
<comment type="similarity">
    <text evidence="2">Belongs to the P2X receptor family.</text>
</comment>
<keyword evidence="11" id="KW-1185">Reference proteome</keyword>
<keyword evidence="7" id="KW-0472">Membrane</keyword>
<evidence type="ECO:0000256" key="8">
    <source>
        <dbReference type="ARBA" id="ARBA00023286"/>
    </source>
</evidence>
<dbReference type="Pfam" id="PF00864">
    <property type="entry name" value="P2X_receptor"/>
    <property type="match status" value="1"/>
</dbReference>
<dbReference type="NCBIfam" id="TIGR00863">
    <property type="entry name" value="P2X"/>
    <property type="match status" value="1"/>
</dbReference>
<dbReference type="GO" id="GO:0001614">
    <property type="term" value="F:purinergic nucleotide receptor activity"/>
    <property type="evidence" value="ECO:0007669"/>
    <property type="project" value="InterPro"/>
</dbReference>
<evidence type="ECO:0000256" key="7">
    <source>
        <dbReference type="ARBA" id="ARBA00023136"/>
    </source>
</evidence>
<sequence>MFRYVIIYNKGYQECDRVESSVTTKVKGVTFTNFSKDEFQVPATHIPLYNRLWDVSEYVIPASENDAFFIMTNTIITPNQSFGTCDENPDVKGALCGVGLPPCKKGYVNRLGNGVTTGRCVNSTQNSEVQVCEVEAWCPVDDGIFPLKGSKPLLEDSQYYTVLIKNRIYFPKFGTKYLRSNLMVSKNLNRLQSCRYDKWKDPLCPIFLIKDVVESAGENFSEIAIKGAVIAIRIVWNCNLDLSFTRSCLPEYSFHRLDHADHNVTFGWNFRRAFHHEFGRRTLQKVYGIKFVIDVHGEGCKAAVIPTLSNLGLGCGFFVLAPLISDCIMRTCLKSKSAIKNFKYVTLKGDMPFLVDQPDYIPMEAEQTRSYV</sequence>
<dbReference type="GO" id="GO:0033198">
    <property type="term" value="P:response to ATP"/>
    <property type="evidence" value="ECO:0007669"/>
    <property type="project" value="InterPro"/>
</dbReference>
<dbReference type="Proteomes" id="UP000792457">
    <property type="component" value="Unassembled WGS sequence"/>
</dbReference>